<evidence type="ECO:0000313" key="2">
    <source>
        <dbReference type="EMBL" id="KAF2481316.1"/>
    </source>
</evidence>
<keyword evidence="1" id="KW-0732">Signal</keyword>
<proteinExistence type="predicted"/>
<reference evidence="2" key="1">
    <citation type="journal article" date="2020" name="Stud. Mycol.">
        <title>101 Dothideomycetes genomes: a test case for predicting lifestyles and emergence of pathogens.</title>
        <authorList>
            <person name="Haridas S."/>
            <person name="Albert R."/>
            <person name="Binder M."/>
            <person name="Bloem J."/>
            <person name="Labutti K."/>
            <person name="Salamov A."/>
            <person name="Andreopoulos B."/>
            <person name="Baker S."/>
            <person name="Barry K."/>
            <person name="Bills G."/>
            <person name="Bluhm B."/>
            <person name="Cannon C."/>
            <person name="Castanera R."/>
            <person name="Culley D."/>
            <person name="Daum C."/>
            <person name="Ezra D."/>
            <person name="Gonzalez J."/>
            <person name="Henrissat B."/>
            <person name="Kuo A."/>
            <person name="Liang C."/>
            <person name="Lipzen A."/>
            <person name="Lutzoni F."/>
            <person name="Magnuson J."/>
            <person name="Mondo S."/>
            <person name="Nolan M."/>
            <person name="Ohm R."/>
            <person name="Pangilinan J."/>
            <person name="Park H.-J."/>
            <person name="Ramirez L."/>
            <person name="Alfaro M."/>
            <person name="Sun H."/>
            <person name="Tritt A."/>
            <person name="Yoshinaga Y."/>
            <person name="Zwiers L.-H."/>
            <person name="Turgeon B."/>
            <person name="Goodwin S."/>
            <person name="Spatafora J."/>
            <person name="Crous P."/>
            <person name="Grigoriev I."/>
        </authorList>
    </citation>
    <scope>NUCLEOTIDE SEQUENCE</scope>
    <source>
        <strain evidence="2">CBS 113389</strain>
    </source>
</reference>
<name>A0A6A6PNB2_9PEZI</name>
<evidence type="ECO:0000313" key="3">
    <source>
        <dbReference type="Proteomes" id="UP000799767"/>
    </source>
</evidence>
<keyword evidence="3" id="KW-1185">Reference proteome</keyword>
<dbReference type="RefSeq" id="XP_033587886.1">
    <property type="nucleotide sequence ID" value="XM_033734184.1"/>
</dbReference>
<feature type="signal peptide" evidence="1">
    <location>
        <begin position="1"/>
        <end position="15"/>
    </location>
</feature>
<protein>
    <submittedName>
        <fullName evidence="2">Uncharacterized protein</fullName>
    </submittedName>
</protein>
<sequence length="338" mass="35584">MKAFVSTLFVSAVAASLVELDLHARGRPHRGHHGCSRVQQQCAGAQAESAYQWCPHNAHTVTVTHTAARTTSTVTSTSTASASTTTTTTITVLPTCTQATPVTKKRNAARKAQQLVKKGQTGGAPSCLGPSPWEACSCLHPTTTTITVTPSVALTTTLTTITSTATLTSTETVQGPFNIMGVQGTKTQGFPIASSAPDFAVGTTPQSGGGFPFVSYDSTSADAFYLTSNGTLLDSTFTDANGNPYIAFQYTDFSTPEGGNAPVTIAPGSTVYSSGGYQPLVCFLDPNNCRLDCRANGNENNFQCYYNYLNEWYIAPSPVSPSQCYVFSPQITYGAVVL</sequence>
<feature type="chain" id="PRO_5025491194" evidence="1">
    <location>
        <begin position="16"/>
        <end position="338"/>
    </location>
</feature>
<accession>A0A6A6PNB2</accession>
<dbReference type="EMBL" id="MU001638">
    <property type="protein sequence ID" value="KAF2481316.1"/>
    <property type="molecule type" value="Genomic_DNA"/>
</dbReference>
<evidence type="ECO:0000256" key="1">
    <source>
        <dbReference type="SAM" id="SignalP"/>
    </source>
</evidence>
<dbReference type="GeneID" id="54475186"/>
<gene>
    <name evidence="2" type="ORF">BDY17DRAFT_301086</name>
</gene>
<organism evidence="2 3">
    <name type="scientific">Neohortaea acidophila</name>
    <dbReference type="NCBI Taxonomy" id="245834"/>
    <lineage>
        <taxon>Eukaryota</taxon>
        <taxon>Fungi</taxon>
        <taxon>Dikarya</taxon>
        <taxon>Ascomycota</taxon>
        <taxon>Pezizomycotina</taxon>
        <taxon>Dothideomycetes</taxon>
        <taxon>Dothideomycetidae</taxon>
        <taxon>Mycosphaerellales</taxon>
        <taxon>Teratosphaeriaceae</taxon>
        <taxon>Neohortaea</taxon>
    </lineage>
</organism>
<dbReference type="AlphaFoldDB" id="A0A6A6PNB2"/>
<dbReference type="Proteomes" id="UP000799767">
    <property type="component" value="Unassembled WGS sequence"/>
</dbReference>